<comment type="caution">
    <text evidence="1">The sequence shown here is derived from an EMBL/GenBank/DDBJ whole genome shotgun (WGS) entry which is preliminary data.</text>
</comment>
<evidence type="ECO:0000313" key="2">
    <source>
        <dbReference type="Proteomes" id="UP000729290"/>
    </source>
</evidence>
<dbReference type="Pfam" id="PF18988">
    <property type="entry name" value="DUF5721"/>
    <property type="match status" value="1"/>
</dbReference>
<protein>
    <submittedName>
        <fullName evidence="1">Uncharacterized protein</fullName>
    </submittedName>
</protein>
<organism evidence="1 2">
    <name type="scientific">Anaerotignum lactatifermentans</name>
    <dbReference type="NCBI Taxonomy" id="160404"/>
    <lineage>
        <taxon>Bacteria</taxon>
        <taxon>Bacillati</taxon>
        <taxon>Bacillota</taxon>
        <taxon>Clostridia</taxon>
        <taxon>Lachnospirales</taxon>
        <taxon>Anaerotignaceae</taxon>
        <taxon>Anaerotignum</taxon>
    </lineage>
</organism>
<keyword evidence="2" id="KW-1185">Reference proteome</keyword>
<dbReference type="Proteomes" id="UP000729290">
    <property type="component" value="Unassembled WGS sequence"/>
</dbReference>
<reference evidence="1 2" key="1">
    <citation type="journal article" date="2021" name="Sci. Rep.">
        <title>The distribution of antibiotic resistance genes in chicken gut microbiota commensals.</title>
        <authorList>
            <person name="Juricova H."/>
            <person name="Matiasovicova J."/>
            <person name="Kubasova T."/>
            <person name="Cejkova D."/>
            <person name="Rychlik I."/>
        </authorList>
    </citation>
    <scope>NUCLEOTIDE SEQUENCE [LARGE SCALE GENOMIC DNA]</scope>
    <source>
        <strain evidence="1 2">An431b</strain>
    </source>
</reference>
<dbReference type="InterPro" id="IPR043779">
    <property type="entry name" value="DUF5721"/>
</dbReference>
<sequence>MHAFTVPDTKHFMSLLFKSDAFDGFRFRQGEISAFAHLSLDGKRDMDFYEETEQEGWCSWAEIKPLVFQAIRGKKTPKQMKLVLSLSEEEAADYENAQALFWNLLFREGILLCTLSVAQETFSLDKKSEDRWFSYIQNFCQANGIAIQKED</sequence>
<accession>A0ABS2GC56</accession>
<gene>
    <name evidence="1" type="ORF">H9X83_10720</name>
</gene>
<evidence type="ECO:0000313" key="1">
    <source>
        <dbReference type="EMBL" id="MBM6878625.1"/>
    </source>
</evidence>
<name>A0ABS2GC56_9FIRM</name>
<proteinExistence type="predicted"/>
<dbReference type="RefSeq" id="WP_205134256.1">
    <property type="nucleotide sequence ID" value="NZ_JACSNT010000015.1"/>
</dbReference>
<dbReference type="EMBL" id="JACSNV010000017">
    <property type="protein sequence ID" value="MBM6878625.1"/>
    <property type="molecule type" value="Genomic_DNA"/>
</dbReference>